<keyword evidence="4" id="KW-1185">Reference proteome</keyword>
<evidence type="ECO:0000313" key="4">
    <source>
        <dbReference type="Proteomes" id="UP001230908"/>
    </source>
</evidence>
<name>A0ABU0ZYB9_9ACTN</name>
<comment type="caution">
    <text evidence="3">The sequence shown here is derived from an EMBL/GenBank/DDBJ whole genome shotgun (WGS) entry which is preliminary data.</text>
</comment>
<evidence type="ECO:0000313" key="3">
    <source>
        <dbReference type="EMBL" id="MDQ7911289.1"/>
    </source>
</evidence>
<accession>A0ABU0ZYB9</accession>
<gene>
    <name evidence="3" type="ORF">RB614_43045</name>
</gene>
<dbReference type="RefSeq" id="WP_308718506.1">
    <property type="nucleotide sequence ID" value="NZ_JAVHUY010000077.1"/>
</dbReference>
<dbReference type="InterPro" id="IPR027843">
    <property type="entry name" value="DUF4440"/>
</dbReference>
<dbReference type="InterPro" id="IPR011944">
    <property type="entry name" value="Steroid_delta5-4_isomerase"/>
</dbReference>
<evidence type="ECO:0000256" key="1">
    <source>
        <dbReference type="SAM" id="MobiDB-lite"/>
    </source>
</evidence>
<dbReference type="InterPro" id="IPR032710">
    <property type="entry name" value="NTF2-like_dom_sf"/>
</dbReference>
<dbReference type="EMBL" id="JAVHUY010000077">
    <property type="protein sequence ID" value="MDQ7911289.1"/>
    <property type="molecule type" value="Genomic_DNA"/>
</dbReference>
<evidence type="ECO:0000259" key="2">
    <source>
        <dbReference type="Pfam" id="PF14534"/>
    </source>
</evidence>
<dbReference type="SUPFAM" id="SSF54427">
    <property type="entry name" value="NTF2-like"/>
    <property type="match status" value="1"/>
</dbReference>
<sequence length="193" mass="21038">MPGPWRPDRTIYQITEHGRTTLRQWLDASLSLAGCASDDARAPSSDTTHTAGVPRSDPADQTQRQKAIVELHQALDNAWNAGDADAFAARWTEDGTVVSPLGQASVGRAAIRTDEAAAFNGPMKGTRHKLTVSHMYWPEPNIVVIDGDAEISGFRDDGGAPQPPLTAKFTSVCVQQQGKWFISHLRSYVYLKP</sequence>
<feature type="region of interest" description="Disordered" evidence="1">
    <location>
        <begin position="37"/>
        <end position="64"/>
    </location>
</feature>
<reference evidence="3 4" key="1">
    <citation type="submission" date="2023-08" db="EMBL/GenBank/DDBJ databases">
        <title>Phytohabitans sansha sp. nov., isolated from marine sediment.</title>
        <authorList>
            <person name="Zhao Y."/>
            <person name="Yi K."/>
        </authorList>
    </citation>
    <scope>NUCLEOTIDE SEQUENCE [LARGE SCALE GENOMIC DNA]</scope>
    <source>
        <strain evidence="3 4">ZYX-F-186</strain>
    </source>
</reference>
<dbReference type="NCBIfam" id="TIGR02246">
    <property type="entry name" value="SgcJ/EcaC family oxidoreductase"/>
    <property type="match status" value="1"/>
</dbReference>
<feature type="domain" description="DUF4440" evidence="2">
    <location>
        <begin position="68"/>
        <end position="180"/>
    </location>
</feature>
<dbReference type="Proteomes" id="UP001230908">
    <property type="component" value="Unassembled WGS sequence"/>
</dbReference>
<organism evidence="3 4">
    <name type="scientific">Phytohabitans maris</name>
    <dbReference type="NCBI Taxonomy" id="3071409"/>
    <lineage>
        <taxon>Bacteria</taxon>
        <taxon>Bacillati</taxon>
        <taxon>Actinomycetota</taxon>
        <taxon>Actinomycetes</taxon>
        <taxon>Micromonosporales</taxon>
        <taxon>Micromonosporaceae</taxon>
    </lineage>
</organism>
<proteinExistence type="predicted"/>
<protein>
    <submittedName>
        <fullName evidence="3">SgcJ/EcaC family oxidoreductase</fullName>
    </submittedName>
</protein>
<dbReference type="Gene3D" id="3.10.450.50">
    <property type="match status" value="1"/>
</dbReference>
<dbReference type="Pfam" id="PF14534">
    <property type="entry name" value="DUF4440"/>
    <property type="match status" value="1"/>
</dbReference>